<sequence>MAFCWLIIYTGVGGIHAIISLILNFYDIRGINRYSEAIAALGLLYFAFSIHRGMRNWPFRAKLFSLALLAPLAILDQSFKMYTFPFNINSSIKERVTADRGLASTLESRVEAGSMIYTLPAMDFPEPFLGRGASRFGSSFYNSMRPFLYSSKLRYSYGSDKGRQGADWQLDVQELPAGEMAALLESYGFSGILLNRKGYEDHGNHLLEELAKAGWPAEFEQGLDNEWVFIRLTPTPNPTLPTLTPYALASRE</sequence>
<feature type="transmembrane region" description="Helical" evidence="1">
    <location>
        <begin position="33"/>
        <end position="51"/>
    </location>
</feature>
<keyword evidence="1" id="KW-0472">Membrane</keyword>
<protein>
    <submittedName>
        <fullName evidence="2">Uncharacterized protein</fullName>
    </submittedName>
</protein>
<evidence type="ECO:0000313" key="2">
    <source>
        <dbReference type="EMBL" id="KXU34194.1"/>
    </source>
</evidence>
<dbReference type="EMBL" id="LSZP01000060">
    <property type="protein sequence ID" value="KXU34194.1"/>
    <property type="molecule type" value="Genomic_DNA"/>
</dbReference>
<proteinExistence type="predicted"/>
<feature type="transmembrane region" description="Helical" evidence="1">
    <location>
        <begin position="6"/>
        <end position="26"/>
    </location>
</feature>
<dbReference type="AlphaFoldDB" id="A0A139SI78"/>
<comment type="caution">
    <text evidence="2">The sequence shown here is derived from an EMBL/GenBank/DDBJ whole genome shotgun (WGS) entry which is preliminary data.</text>
</comment>
<evidence type="ECO:0000313" key="3">
    <source>
        <dbReference type="Proteomes" id="UP000071392"/>
    </source>
</evidence>
<organism evidence="2 3">
    <name type="scientific">Cephaloticoccus capnophilus</name>
    <dbReference type="NCBI Taxonomy" id="1548208"/>
    <lineage>
        <taxon>Bacteria</taxon>
        <taxon>Pseudomonadati</taxon>
        <taxon>Verrucomicrobiota</taxon>
        <taxon>Opitutia</taxon>
        <taxon>Opitutales</taxon>
        <taxon>Opitutaceae</taxon>
        <taxon>Cephaloticoccus</taxon>
    </lineage>
</organism>
<gene>
    <name evidence="2" type="ORF">AXK12_07940</name>
</gene>
<name>A0A139SI78_9BACT</name>
<keyword evidence="1" id="KW-1133">Transmembrane helix</keyword>
<dbReference type="Proteomes" id="UP000071392">
    <property type="component" value="Unassembled WGS sequence"/>
</dbReference>
<accession>A0A139SI78</accession>
<keyword evidence="3" id="KW-1185">Reference proteome</keyword>
<keyword evidence="1" id="KW-0812">Transmembrane</keyword>
<dbReference type="STRING" id="1548208.AXK12_07940"/>
<reference evidence="2 3" key="1">
    <citation type="submission" date="2016-02" db="EMBL/GenBank/DDBJ databases">
        <authorList>
            <person name="Wen L."/>
            <person name="He K."/>
            <person name="Yang H."/>
        </authorList>
    </citation>
    <scope>NUCLEOTIDE SEQUENCE [LARGE SCALE GENOMIC DNA]</scope>
    <source>
        <strain evidence="2 3">CV41</strain>
    </source>
</reference>
<evidence type="ECO:0000256" key="1">
    <source>
        <dbReference type="SAM" id="Phobius"/>
    </source>
</evidence>